<evidence type="ECO:0000313" key="2">
    <source>
        <dbReference type="EMBL" id="CAH2300980.1"/>
    </source>
</evidence>
<feature type="region of interest" description="Disordered" evidence="1">
    <location>
        <begin position="32"/>
        <end position="51"/>
    </location>
</feature>
<organism evidence="2 3">
    <name type="scientific">Pelobates cultripes</name>
    <name type="common">Western spadefoot toad</name>
    <dbReference type="NCBI Taxonomy" id="61616"/>
    <lineage>
        <taxon>Eukaryota</taxon>
        <taxon>Metazoa</taxon>
        <taxon>Chordata</taxon>
        <taxon>Craniata</taxon>
        <taxon>Vertebrata</taxon>
        <taxon>Euteleostomi</taxon>
        <taxon>Amphibia</taxon>
        <taxon>Batrachia</taxon>
        <taxon>Anura</taxon>
        <taxon>Pelobatoidea</taxon>
        <taxon>Pelobatidae</taxon>
        <taxon>Pelobates</taxon>
    </lineage>
</organism>
<gene>
    <name evidence="2" type="ORF">PECUL_23A003632</name>
</gene>
<protein>
    <submittedName>
        <fullName evidence="2">Uncharacterized protein</fullName>
    </submittedName>
</protein>
<feature type="non-terminal residue" evidence="2">
    <location>
        <position position="95"/>
    </location>
</feature>
<dbReference type="Proteomes" id="UP001295444">
    <property type="component" value="Chromosome 06"/>
</dbReference>
<name>A0AAD1W9N5_PELCU</name>
<feature type="compositionally biased region" description="Polar residues" evidence="1">
    <location>
        <begin position="32"/>
        <end position="45"/>
    </location>
</feature>
<sequence>DSQKALQWRKRLFYEKSNKADTLLARNLHQTPQTKHINQINSPGGSTHDKPDRIALIFSQYFTSLYNHNPAPSPTLKQDIEIYLWNTPLPSLTDT</sequence>
<evidence type="ECO:0000313" key="3">
    <source>
        <dbReference type="Proteomes" id="UP001295444"/>
    </source>
</evidence>
<keyword evidence="3" id="KW-1185">Reference proteome</keyword>
<dbReference type="EMBL" id="OW240917">
    <property type="protein sequence ID" value="CAH2300980.1"/>
    <property type="molecule type" value="Genomic_DNA"/>
</dbReference>
<accession>A0AAD1W9N5</accession>
<dbReference type="AlphaFoldDB" id="A0AAD1W9N5"/>
<proteinExistence type="predicted"/>
<feature type="non-terminal residue" evidence="2">
    <location>
        <position position="1"/>
    </location>
</feature>
<reference evidence="2" key="1">
    <citation type="submission" date="2022-03" db="EMBL/GenBank/DDBJ databases">
        <authorList>
            <person name="Alioto T."/>
            <person name="Alioto T."/>
            <person name="Gomez Garrido J."/>
        </authorList>
    </citation>
    <scope>NUCLEOTIDE SEQUENCE</scope>
</reference>
<evidence type="ECO:0000256" key="1">
    <source>
        <dbReference type="SAM" id="MobiDB-lite"/>
    </source>
</evidence>